<dbReference type="Proteomes" id="UP000077349">
    <property type="component" value="Unassembled WGS sequence"/>
</dbReference>
<accession>A0A177G8E6</accession>
<dbReference type="EMBL" id="LVHD01000030">
    <property type="protein sequence ID" value="OAG75625.1"/>
    <property type="molecule type" value="Genomic_DNA"/>
</dbReference>
<evidence type="ECO:0000313" key="1">
    <source>
        <dbReference type="EMBL" id="OAG75625.1"/>
    </source>
</evidence>
<evidence type="ECO:0000313" key="2">
    <source>
        <dbReference type="Proteomes" id="UP000077349"/>
    </source>
</evidence>
<comment type="caution">
    <text evidence="1">The sequence shown here is derived from an EMBL/GenBank/DDBJ whole genome shotgun (WGS) entry which is preliminary data.</text>
</comment>
<protein>
    <submittedName>
        <fullName evidence="1">Uncharacterized protein</fullName>
    </submittedName>
</protein>
<sequence length="142" mass="16285">MGEQHHVSRSQSHTTMMGQQVAYTEFTRNPRVRDLEFRHDVIDAIRPFELALIHKGCQRGGRKFLTVGANREEGIRVHLLAFFIVSSTTIAFGKNNFSIMDHTDGNTGHIKSFLRFADNIIDLLFCQTIRQRRCSRLNRGPA</sequence>
<reference evidence="1 2" key="1">
    <citation type="submission" date="2016-03" db="EMBL/GenBank/DDBJ databases">
        <title>Draft genome sequence of Acetobacter malorum CECT 7742, a strain isolated from strawberry vinegar.</title>
        <authorList>
            <person name="Sainz F."/>
            <person name="Mas A."/>
            <person name="Torija M.J."/>
        </authorList>
    </citation>
    <scope>NUCLEOTIDE SEQUENCE [LARGE SCALE GENOMIC DNA]</scope>
    <source>
        <strain evidence="1 2">CECT 7742</strain>
    </source>
</reference>
<organism evidence="1 2">
    <name type="scientific">Acetobacter malorum</name>
    <dbReference type="NCBI Taxonomy" id="178901"/>
    <lineage>
        <taxon>Bacteria</taxon>
        <taxon>Pseudomonadati</taxon>
        <taxon>Pseudomonadota</taxon>
        <taxon>Alphaproteobacteria</taxon>
        <taxon>Acetobacterales</taxon>
        <taxon>Acetobacteraceae</taxon>
        <taxon>Acetobacter</taxon>
    </lineage>
</organism>
<gene>
    <name evidence="1" type="ORF">Amal_03178</name>
</gene>
<proteinExistence type="predicted"/>
<name>A0A177G8E6_9PROT</name>
<dbReference type="AlphaFoldDB" id="A0A177G8E6"/>